<evidence type="ECO:0000313" key="7">
    <source>
        <dbReference type="EMBL" id="MUG73680.1"/>
    </source>
</evidence>
<evidence type="ECO:0000256" key="1">
    <source>
        <dbReference type="ARBA" id="ARBA00022598"/>
    </source>
</evidence>
<evidence type="ECO:0000259" key="6">
    <source>
        <dbReference type="Pfam" id="PF03738"/>
    </source>
</evidence>
<sequence>MTKESRRVADLTYAERREALYEPLRREGVFTWDWLYGQEYALAGLCRIRRSRLEEMRRAAEALGRVYARTVQIVQQGEPALWTELGLPEASFGALRLRFDDTVPTMIGRFDFALTPDGLKMLEFNSDTPTGIVEAFHANGRICAAYGAEDPNAGCSEALGEAFERMLRLYREAGYPTERFVFSALGWHEEDAGTTRYLLQQSGVTGAAFVPLADLRVKGERLWAPGLPPAGSTAFAEPPLQPVDVLYRLHALEKLAEDRDTDGYPTGEHVLRLIADRRLAIVNPPSGFAAQTKALQALIWNLHEADEFYTKEEHDTIRRYMLPTYLEPCFEPGTPYVAKPILGREGSSVTIYDGSGAARESSGEQEYADQPMVYQQFTELPPIRVETANGPFDGRLLWGCFLIDGKGSAVIARVGGTITSNLSYYLPCALEEEGTES</sequence>
<keyword evidence="4" id="KW-0067">ATP-binding</keyword>
<dbReference type="RefSeq" id="WP_141333700.1">
    <property type="nucleotide sequence ID" value="NZ_WNZX01000030.1"/>
</dbReference>
<evidence type="ECO:0000256" key="3">
    <source>
        <dbReference type="ARBA" id="ARBA00022741"/>
    </source>
</evidence>
<dbReference type="AlphaFoldDB" id="A0A7X2ZEX9"/>
<dbReference type="InterPro" id="IPR005494">
    <property type="entry name" value="GSPS_pre-ATP-grasp-like_dom"/>
</dbReference>
<dbReference type="Gene3D" id="3.30.1490.330">
    <property type="match status" value="1"/>
</dbReference>
<dbReference type="GO" id="GO:0046872">
    <property type="term" value="F:metal ion binding"/>
    <property type="evidence" value="ECO:0007669"/>
    <property type="project" value="UniProtKB-KW"/>
</dbReference>
<dbReference type="Proteomes" id="UP000450917">
    <property type="component" value="Unassembled WGS sequence"/>
</dbReference>
<dbReference type="SUPFAM" id="SSF56059">
    <property type="entry name" value="Glutathione synthetase ATP-binding domain-like"/>
    <property type="match status" value="1"/>
</dbReference>
<dbReference type="GO" id="GO:0005524">
    <property type="term" value="F:ATP binding"/>
    <property type="evidence" value="ECO:0007669"/>
    <property type="project" value="UniProtKB-KW"/>
</dbReference>
<gene>
    <name evidence="7" type="ORF">GNP93_23950</name>
</gene>
<keyword evidence="1" id="KW-0436">Ligase</keyword>
<protein>
    <submittedName>
        <fullName evidence="7">Glutathionylspermidine synthase</fullName>
    </submittedName>
</protein>
<keyword evidence="8" id="KW-1185">Reference proteome</keyword>
<evidence type="ECO:0000256" key="2">
    <source>
        <dbReference type="ARBA" id="ARBA00022723"/>
    </source>
</evidence>
<evidence type="ECO:0000256" key="5">
    <source>
        <dbReference type="ARBA" id="ARBA00022842"/>
    </source>
</evidence>
<dbReference type="EMBL" id="WNZX01000030">
    <property type="protein sequence ID" value="MUG73680.1"/>
    <property type="molecule type" value="Genomic_DNA"/>
</dbReference>
<accession>A0A7X2ZEX9</accession>
<keyword evidence="5" id="KW-0460">Magnesium</keyword>
<evidence type="ECO:0000313" key="8">
    <source>
        <dbReference type="Proteomes" id="UP000450917"/>
    </source>
</evidence>
<evidence type="ECO:0000256" key="4">
    <source>
        <dbReference type="ARBA" id="ARBA00022840"/>
    </source>
</evidence>
<dbReference type="GO" id="GO:0016874">
    <property type="term" value="F:ligase activity"/>
    <property type="evidence" value="ECO:0007669"/>
    <property type="project" value="UniProtKB-KW"/>
</dbReference>
<name>A0A7X2ZEX9_9BACL</name>
<comment type="caution">
    <text evidence="7">The sequence shown here is derived from an EMBL/GenBank/DDBJ whole genome shotgun (WGS) entry which is preliminary data.</text>
</comment>
<dbReference type="Pfam" id="PF03738">
    <property type="entry name" value="GSP_synth"/>
    <property type="match status" value="1"/>
</dbReference>
<keyword evidence="3" id="KW-0547">Nucleotide-binding</keyword>
<feature type="domain" description="Glutathionylspermidine synthase pre-ATP-grasp-like" evidence="6">
    <location>
        <begin position="30"/>
        <end position="429"/>
    </location>
</feature>
<proteinExistence type="predicted"/>
<organism evidence="7 8">
    <name type="scientific">Paenibacillus validus</name>
    <dbReference type="NCBI Taxonomy" id="44253"/>
    <lineage>
        <taxon>Bacteria</taxon>
        <taxon>Bacillati</taxon>
        <taxon>Bacillota</taxon>
        <taxon>Bacilli</taxon>
        <taxon>Bacillales</taxon>
        <taxon>Paenibacillaceae</taxon>
        <taxon>Paenibacillus</taxon>
    </lineage>
</organism>
<keyword evidence="2" id="KW-0479">Metal-binding</keyword>
<reference evidence="7 8" key="1">
    <citation type="submission" date="2019-11" db="EMBL/GenBank/DDBJ databases">
        <title>Draft genome sequences of five Paenibacillus species of dairy origin.</title>
        <authorList>
            <person name="Olajide A.M."/>
            <person name="Chen S."/>
            <person name="Lapointe G."/>
        </authorList>
    </citation>
    <scope>NUCLEOTIDE SEQUENCE [LARGE SCALE GENOMIC DNA]</scope>
    <source>
        <strain evidence="7 8">2CS3</strain>
    </source>
</reference>